<sequence>MYIVTPQYVNETYRSHSNLFRIQAIRRMNGLGPVSPRGSFPEMLYTRQDRSGKAGQAEQGQTSGFLAEQRDAASGKEARQQSGMPAMLRRLGETNEWKRPQDDDRPGPAEQSEEAEESLVQANAAMQQMKLNKALQAYRPFIRKQFALESAV</sequence>
<protein>
    <submittedName>
        <fullName evidence="3">Uncharacterized protein</fullName>
    </submittedName>
</protein>
<feature type="region of interest" description="Disordered" evidence="1">
    <location>
        <begin position="33"/>
        <end position="119"/>
    </location>
</feature>
<dbReference type="KEGG" id="pchi:PC41400_26000"/>
<feature type="compositionally biased region" description="Basic and acidic residues" evidence="1">
    <location>
        <begin position="68"/>
        <end position="79"/>
    </location>
</feature>
<gene>
    <name evidence="2" type="ORF">M5X16_26455</name>
    <name evidence="3" type="ORF">PC41400_26000</name>
</gene>
<reference evidence="3 4" key="1">
    <citation type="submission" date="2018-01" db="EMBL/GenBank/DDBJ databases">
        <title>The whole genome sequencing and assembly of Paenibacillus chitinolyticus KCCM 41400 strain.</title>
        <authorList>
            <person name="Kim J.-Y."/>
            <person name="Park M.-K."/>
            <person name="Lee Y.-J."/>
            <person name="Yi H."/>
            <person name="Bahn Y.-S."/>
            <person name="Kim J.F."/>
            <person name="Lee D.-W."/>
        </authorList>
    </citation>
    <scope>NUCLEOTIDE SEQUENCE [LARGE SCALE GENOMIC DNA]</scope>
    <source>
        <strain evidence="3 4">KCCM 41400</strain>
    </source>
</reference>
<evidence type="ECO:0000313" key="4">
    <source>
        <dbReference type="Proteomes" id="UP000288943"/>
    </source>
</evidence>
<dbReference type="AlphaFoldDB" id="A0A410X2W3"/>
<name>A0A410X2W3_9BACL</name>
<keyword evidence="5" id="KW-1185">Reference proteome</keyword>
<dbReference type="RefSeq" id="WP_042233634.1">
    <property type="nucleotide sequence ID" value="NZ_CP026520.1"/>
</dbReference>
<dbReference type="Proteomes" id="UP000288943">
    <property type="component" value="Chromosome"/>
</dbReference>
<dbReference type="EMBL" id="CP026520">
    <property type="protein sequence ID" value="QAV20953.1"/>
    <property type="molecule type" value="Genomic_DNA"/>
</dbReference>
<organism evidence="3 4">
    <name type="scientific">Paenibacillus chitinolyticus</name>
    <dbReference type="NCBI Taxonomy" id="79263"/>
    <lineage>
        <taxon>Bacteria</taxon>
        <taxon>Bacillati</taxon>
        <taxon>Bacillota</taxon>
        <taxon>Bacilli</taxon>
        <taxon>Bacillales</taxon>
        <taxon>Paenibacillaceae</taxon>
        <taxon>Paenibacillus</taxon>
    </lineage>
</organism>
<dbReference type="EMBL" id="JAMDMJ010000042">
    <property type="protein sequence ID" value="MCY9599287.1"/>
    <property type="molecule type" value="Genomic_DNA"/>
</dbReference>
<dbReference type="Proteomes" id="UP001527202">
    <property type="component" value="Unassembled WGS sequence"/>
</dbReference>
<accession>A0A410X2W3</accession>
<evidence type="ECO:0000313" key="5">
    <source>
        <dbReference type="Proteomes" id="UP001527202"/>
    </source>
</evidence>
<feature type="compositionally biased region" description="Basic and acidic residues" evidence="1">
    <location>
        <begin position="90"/>
        <end position="107"/>
    </location>
</feature>
<dbReference type="GeneID" id="95378247"/>
<evidence type="ECO:0000313" key="3">
    <source>
        <dbReference type="EMBL" id="QAV20953.1"/>
    </source>
</evidence>
<proteinExistence type="predicted"/>
<evidence type="ECO:0000313" key="2">
    <source>
        <dbReference type="EMBL" id="MCY9599287.1"/>
    </source>
</evidence>
<dbReference type="OrthoDB" id="2611814at2"/>
<reference evidence="2 5" key="2">
    <citation type="submission" date="2022-05" db="EMBL/GenBank/DDBJ databases">
        <title>Genome Sequencing of Bee-Associated Microbes.</title>
        <authorList>
            <person name="Dunlap C."/>
        </authorList>
    </citation>
    <scope>NUCLEOTIDE SEQUENCE [LARGE SCALE GENOMIC DNA]</scope>
    <source>
        <strain evidence="2 5">NRRL B-23120</strain>
    </source>
</reference>
<evidence type="ECO:0000256" key="1">
    <source>
        <dbReference type="SAM" id="MobiDB-lite"/>
    </source>
</evidence>